<name>A0A7Y9JTY8_9ACTN</name>
<dbReference type="InterPro" id="IPR014284">
    <property type="entry name" value="RNA_pol_sigma-70_dom"/>
</dbReference>
<reference evidence="8 9" key="1">
    <citation type="submission" date="2020-07" db="EMBL/GenBank/DDBJ databases">
        <title>Sequencing the genomes of 1000 actinobacteria strains.</title>
        <authorList>
            <person name="Klenk H.-P."/>
        </authorList>
    </citation>
    <scope>NUCLEOTIDE SEQUENCE [LARGE SCALE GENOMIC DNA]</scope>
    <source>
        <strain evidence="8 9">DSM 18965</strain>
    </source>
</reference>
<comment type="similarity">
    <text evidence="1">Belongs to the sigma-70 factor family. ECF subfamily.</text>
</comment>
<evidence type="ECO:0000259" key="6">
    <source>
        <dbReference type="Pfam" id="PF08281"/>
    </source>
</evidence>
<dbReference type="SUPFAM" id="SSF88659">
    <property type="entry name" value="Sigma3 and sigma4 domains of RNA polymerase sigma factors"/>
    <property type="match status" value="1"/>
</dbReference>
<dbReference type="InterPro" id="IPR007627">
    <property type="entry name" value="RNA_pol_sigma70_r2"/>
</dbReference>
<dbReference type="InterPro" id="IPR046531">
    <property type="entry name" value="DUF6596"/>
</dbReference>
<dbReference type="InterPro" id="IPR013325">
    <property type="entry name" value="RNA_pol_sigma_r2"/>
</dbReference>
<evidence type="ECO:0000256" key="3">
    <source>
        <dbReference type="ARBA" id="ARBA00023082"/>
    </source>
</evidence>
<dbReference type="InterPro" id="IPR036388">
    <property type="entry name" value="WH-like_DNA-bd_sf"/>
</dbReference>
<evidence type="ECO:0000313" key="9">
    <source>
        <dbReference type="Proteomes" id="UP000516957"/>
    </source>
</evidence>
<comment type="caution">
    <text evidence="8">The sequence shown here is derived from an EMBL/GenBank/DDBJ whole genome shotgun (WGS) entry which is preliminary data.</text>
</comment>
<evidence type="ECO:0000256" key="1">
    <source>
        <dbReference type="ARBA" id="ARBA00010641"/>
    </source>
</evidence>
<dbReference type="AlphaFoldDB" id="A0A7Y9JTY8"/>
<dbReference type="Gene3D" id="1.10.10.10">
    <property type="entry name" value="Winged helix-like DNA-binding domain superfamily/Winged helix DNA-binding domain"/>
    <property type="match status" value="1"/>
</dbReference>
<protein>
    <submittedName>
        <fullName evidence="8">RNA polymerase sigma-70 factor (ECF subfamily)</fullName>
    </submittedName>
</protein>
<dbReference type="NCBIfam" id="TIGR02937">
    <property type="entry name" value="sigma70-ECF"/>
    <property type="match status" value="1"/>
</dbReference>
<dbReference type="Pfam" id="PF08281">
    <property type="entry name" value="Sigma70_r4_2"/>
    <property type="match status" value="1"/>
</dbReference>
<dbReference type="Proteomes" id="UP000516957">
    <property type="component" value="Unassembled WGS sequence"/>
</dbReference>
<gene>
    <name evidence="8" type="ORF">BKA08_003527</name>
</gene>
<sequence>MSSSPPSPLDSVVRTEWPRIVAGLLRVTGDWDLAEDCAQDATERALLTWPRDGVPDNPGAWLTSVARRRAVDVLRRRNSESRALQEVALTEPAPTTADAGSGYADDRLRLLFTCCHPDLTLPDRVALTLRTVSGLTTREIARLLLVKESALSQRLLRARKQISSSGLVLAVPPTDEVADRVASVLAVIYLVFTEGYSATEGAGLRDELADEAIALAQLATWLLPEHDEAQALRALLLLQHARRPARLTSTGALIPLDEQDRTRWDRPLIAAGLEALQLAREATCAGTGEGSVGPYRVQAEIAAVHSTAQTPQAVDWVAIVAWYDALLSATASPVVAMNRTVAVGMRDGPEAGLVALEEAIDEHRHVREAPEVPAIRADLLRRSGANLPAADAYREALAAARTADARMYLQRRLDEVLDAMARLDVDLLQPNPEDT</sequence>
<proteinExistence type="inferred from homology"/>
<dbReference type="Pfam" id="PF04542">
    <property type="entry name" value="Sigma70_r2"/>
    <property type="match status" value="1"/>
</dbReference>
<dbReference type="PANTHER" id="PTHR47756">
    <property type="entry name" value="BLL6612 PROTEIN-RELATED"/>
    <property type="match status" value="1"/>
</dbReference>
<keyword evidence="2" id="KW-0805">Transcription regulation</keyword>
<dbReference type="Pfam" id="PF20239">
    <property type="entry name" value="DUF6596"/>
    <property type="match status" value="1"/>
</dbReference>
<evidence type="ECO:0000259" key="5">
    <source>
        <dbReference type="Pfam" id="PF04542"/>
    </source>
</evidence>
<feature type="domain" description="DUF6596" evidence="7">
    <location>
        <begin position="180"/>
        <end position="279"/>
    </location>
</feature>
<keyword evidence="3" id="KW-0731">Sigma factor</keyword>
<dbReference type="GO" id="GO:0016987">
    <property type="term" value="F:sigma factor activity"/>
    <property type="evidence" value="ECO:0007669"/>
    <property type="project" value="UniProtKB-KW"/>
</dbReference>
<evidence type="ECO:0000256" key="2">
    <source>
        <dbReference type="ARBA" id="ARBA00023015"/>
    </source>
</evidence>
<organism evidence="8 9">
    <name type="scientific">Nocardioides marinisabuli</name>
    <dbReference type="NCBI Taxonomy" id="419476"/>
    <lineage>
        <taxon>Bacteria</taxon>
        <taxon>Bacillati</taxon>
        <taxon>Actinomycetota</taxon>
        <taxon>Actinomycetes</taxon>
        <taxon>Propionibacteriales</taxon>
        <taxon>Nocardioidaceae</taxon>
        <taxon>Nocardioides</taxon>
    </lineage>
</organism>
<dbReference type="PANTHER" id="PTHR47756:SF2">
    <property type="entry name" value="BLL6612 PROTEIN"/>
    <property type="match status" value="1"/>
</dbReference>
<feature type="domain" description="RNA polymerase sigma factor 70 region 4 type 2" evidence="6">
    <location>
        <begin position="112"/>
        <end position="162"/>
    </location>
</feature>
<evidence type="ECO:0000313" key="8">
    <source>
        <dbReference type="EMBL" id="NYD59289.1"/>
    </source>
</evidence>
<dbReference type="SUPFAM" id="SSF88946">
    <property type="entry name" value="Sigma2 domain of RNA polymerase sigma factors"/>
    <property type="match status" value="1"/>
</dbReference>
<dbReference type="InterPro" id="IPR013249">
    <property type="entry name" value="RNA_pol_sigma70_r4_t2"/>
</dbReference>
<dbReference type="InterPro" id="IPR013324">
    <property type="entry name" value="RNA_pol_sigma_r3/r4-like"/>
</dbReference>
<accession>A0A7Y9JTY8</accession>
<dbReference type="GO" id="GO:0006352">
    <property type="term" value="P:DNA-templated transcription initiation"/>
    <property type="evidence" value="ECO:0007669"/>
    <property type="project" value="InterPro"/>
</dbReference>
<dbReference type="Gene3D" id="1.10.1740.10">
    <property type="match status" value="1"/>
</dbReference>
<keyword evidence="4" id="KW-0804">Transcription</keyword>
<dbReference type="RefSeq" id="WP_179616760.1">
    <property type="nucleotide sequence ID" value="NZ_CP059163.1"/>
</dbReference>
<dbReference type="EMBL" id="JACCBE010000001">
    <property type="protein sequence ID" value="NYD59289.1"/>
    <property type="molecule type" value="Genomic_DNA"/>
</dbReference>
<evidence type="ECO:0000259" key="7">
    <source>
        <dbReference type="Pfam" id="PF20239"/>
    </source>
</evidence>
<feature type="domain" description="RNA polymerase sigma-70 region 2" evidence="5">
    <location>
        <begin position="17"/>
        <end position="78"/>
    </location>
</feature>
<evidence type="ECO:0000256" key="4">
    <source>
        <dbReference type="ARBA" id="ARBA00023163"/>
    </source>
</evidence>
<dbReference type="GO" id="GO:0003677">
    <property type="term" value="F:DNA binding"/>
    <property type="evidence" value="ECO:0007669"/>
    <property type="project" value="InterPro"/>
</dbReference>
<keyword evidence="9" id="KW-1185">Reference proteome</keyword>